<dbReference type="PANTHER" id="PTHR30203">
    <property type="entry name" value="OUTER MEMBRANE CATION EFFLUX PROTEIN"/>
    <property type="match status" value="1"/>
</dbReference>
<feature type="signal peptide" evidence="2">
    <location>
        <begin position="1"/>
        <end position="22"/>
    </location>
</feature>
<evidence type="ECO:0000313" key="3">
    <source>
        <dbReference type="EMBL" id="SFE44855.1"/>
    </source>
</evidence>
<feature type="chain" id="PRO_5011560633" evidence="2">
    <location>
        <begin position="23"/>
        <end position="425"/>
    </location>
</feature>
<dbReference type="EMBL" id="FONH01000002">
    <property type="protein sequence ID" value="SFE44855.1"/>
    <property type="molecule type" value="Genomic_DNA"/>
</dbReference>
<sequence>MSVLRAALLGVASMLCAGAVWSAPAGENAVNPALVAPPSLRQAVRAVWDGSPGVQVARADLAAAQARARAAAQPLYNPTLALDAENADVNRRTAGLSLALDLSGKRKARAGQGAAELQASQAGYDLLRRDIAARWLKARSTLALAAEQRRLGERRVELMRRFDDLAAQRLKVGDISSPERDLAGLALGEAQIQQASLVGNEAASLASLASISESAAADAGSLPDALPPASSSVAPLSFDDYPELLRARALQAGAEAGVQVARRARIPDPTVSVTGGQVRNRQMSDRVIGVSLSIPLPVLNTGRAEVDAARAEAEAAAAGVHAQQLGAKARLREAQARYDALLNAAQAFRGSRAAAFDERTALLERLWRAGELGTSDYLVQLKQSLDTALSGLELQSQAWQAWFDYLSAAGRLTDWVDGSQKDASP</sequence>
<evidence type="ECO:0000256" key="2">
    <source>
        <dbReference type="SAM" id="SignalP"/>
    </source>
</evidence>
<dbReference type="AlphaFoldDB" id="A0A1I2ALE7"/>
<dbReference type="STRING" id="500610.SAMN02799615_01074"/>
<proteinExistence type="inferred from homology"/>
<dbReference type="SUPFAM" id="SSF56954">
    <property type="entry name" value="Outer membrane efflux proteins (OEP)"/>
    <property type="match status" value="1"/>
</dbReference>
<keyword evidence="2" id="KW-0732">Signal</keyword>
<dbReference type="InterPro" id="IPR010131">
    <property type="entry name" value="MdtP/NodT-like"/>
</dbReference>
<dbReference type="Proteomes" id="UP000199477">
    <property type="component" value="Unassembled WGS sequence"/>
</dbReference>
<protein>
    <submittedName>
        <fullName evidence="3">Outer membrane protein, cobalt-zinc-cadmium efflux system</fullName>
    </submittedName>
</protein>
<dbReference type="Gene3D" id="1.20.1600.10">
    <property type="entry name" value="Outer membrane efflux proteins (OEP)"/>
    <property type="match status" value="1"/>
</dbReference>
<dbReference type="InterPro" id="IPR003423">
    <property type="entry name" value="OMP_efflux"/>
</dbReference>
<organism evidence="3 4">
    <name type="scientific">Dyella marensis</name>
    <dbReference type="NCBI Taxonomy" id="500610"/>
    <lineage>
        <taxon>Bacteria</taxon>
        <taxon>Pseudomonadati</taxon>
        <taxon>Pseudomonadota</taxon>
        <taxon>Gammaproteobacteria</taxon>
        <taxon>Lysobacterales</taxon>
        <taxon>Rhodanobacteraceae</taxon>
        <taxon>Dyella</taxon>
    </lineage>
</organism>
<dbReference type="GO" id="GO:0015562">
    <property type="term" value="F:efflux transmembrane transporter activity"/>
    <property type="evidence" value="ECO:0007669"/>
    <property type="project" value="InterPro"/>
</dbReference>
<gene>
    <name evidence="3" type="ORF">SAMN02799615_01074</name>
</gene>
<evidence type="ECO:0000256" key="1">
    <source>
        <dbReference type="ARBA" id="ARBA00007613"/>
    </source>
</evidence>
<dbReference type="Pfam" id="PF02321">
    <property type="entry name" value="OEP"/>
    <property type="match status" value="1"/>
</dbReference>
<dbReference type="PANTHER" id="PTHR30203:SF24">
    <property type="entry name" value="BLR4935 PROTEIN"/>
    <property type="match status" value="1"/>
</dbReference>
<accession>A0A1I2ALE7</accession>
<keyword evidence="4" id="KW-1185">Reference proteome</keyword>
<evidence type="ECO:0000313" key="4">
    <source>
        <dbReference type="Proteomes" id="UP000199477"/>
    </source>
</evidence>
<reference evidence="4" key="1">
    <citation type="submission" date="2016-10" db="EMBL/GenBank/DDBJ databases">
        <authorList>
            <person name="Varghese N."/>
            <person name="Submissions S."/>
        </authorList>
    </citation>
    <scope>NUCLEOTIDE SEQUENCE [LARGE SCALE GENOMIC DNA]</scope>
    <source>
        <strain evidence="4">UNC178MFTsu3.1</strain>
    </source>
</reference>
<comment type="similarity">
    <text evidence="1">Belongs to the outer membrane factor (OMF) (TC 1.B.17) family.</text>
</comment>
<name>A0A1I2ALE7_9GAMM</name>